<reference evidence="1" key="3">
    <citation type="journal article" name="Syst. Appl. Microbiol.">
        <title>Streptomyces alkaliterrae sp. nov., isolated from an alkaline soil, and emended descriptions of Streptomyces alkaliphilus, Streptomyces calidiresistens and Streptomyces durbertensis.</title>
        <authorList>
            <person name="Swiecimska M."/>
            <person name="Golinska P."/>
            <person name="Nouioui I."/>
            <person name="Wypij M."/>
            <person name="Rai M."/>
            <person name="Sangal V."/>
            <person name="Goodfellow M."/>
        </authorList>
    </citation>
    <scope>NUCLEOTIDE SEQUENCE</scope>
    <source>
        <strain evidence="1">OF3</strain>
        <strain evidence="2">OF8</strain>
    </source>
</reference>
<evidence type="ECO:0000313" key="5">
    <source>
        <dbReference type="Proteomes" id="UP000517765"/>
    </source>
</evidence>
<evidence type="ECO:0000313" key="3">
    <source>
        <dbReference type="EMBL" id="MQS04124.1"/>
    </source>
</evidence>
<accession>A0A5P0YV09</accession>
<evidence type="ECO:0000313" key="1">
    <source>
        <dbReference type="EMBL" id="MBB1256451.1"/>
    </source>
</evidence>
<dbReference type="EMBL" id="JABJWZ010000364">
    <property type="protein sequence ID" value="MBB1256451.1"/>
    <property type="molecule type" value="Genomic_DNA"/>
</dbReference>
<comment type="caution">
    <text evidence="3">The sequence shown here is derived from an EMBL/GenBank/DDBJ whole genome shotgun (WGS) entry which is preliminary data.</text>
</comment>
<evidence type="ECO:0000313" key="2">
    <source>
        <dbReference type="EMBL" id="MBB1257689.1"/>
    </source>
</evidence>
<dbReference type="AlphaFoldDB" id="A0A5P0YV09"/>
<reference evidence="3 4" key="1">
    <citation type="submission" date="2019-10" db="EMBL/GenBank/DDBJ databases">
        <title>Streptomyces sp. nov., a novel actinobacterium isolated from alkaline environment.</title>
        <authorList>
            <person name="Golinska P."/>
        </authorList>
    </citation>
    <scope>NUCLEOTIDE SEQUENCE [LARGE SCALE GENOMIC DNA]</scope>
    <source>
        <strain evidence="3 4">OF1</strain>
    </source>
</reference>
<protein>
    <submittedName>
        <fullName evidence="3">(2Fe-2S) ferredoxin domain-containing protein</fullName>
    </submittedName>
</protein>
<reference evidence="5 6" key="2">
    <citation type="submission" date="2020-05" db="EMBL/GenBank/DDBJ databases">
        <title>Classification of alakaliphilic streptomycetes isolated from an alkaline soil next to Lonar Crater, India and a proposal for the recognition of Streptomyces alkaliterrae sp. nov.</title>
        <authorList>
            <person name="Golinska P."/>
        </authorList>
    </citation>
    <scope>NUCLEOTIDE SEQUENCE [LARGE SCALE GENOMIC DNA]</scope>
    <source>
        <strain evidence="6">OF3</strain>
        <strain evidence="5">OF8</strain>
    </source>
</reference>
<proteinExistence type="predicted"/>
<dbReference type="Proteomes" id="UP000320857">
    <property type="component" value="Unassembled WGS sequence"/>
</dbReference>
<dbReference type="EMBL" id="JABJXA010000008">
    <property type="protein sequence ID" value="MBB1257689.1"/>
    <property type="molecule type" value="Genomic_DNA"/>
</dbReference>
<dbReference type="EMBL" id="VJYK02000243">
    <property type="protein sequence ID" value="MQS04124.1"/>
    <property type="molecule type" value="Genomic_DNA"/>
</dbReference>
<evidence type="ECO:0000313" key="6">
    <source>
        <dbReference type="Proteomes" id="UP000525686"/>
    </source>
</evidence>
<gene>
    <name evidence="3" type="ORF">FNX44_020070</name>
    <name evidence="1" type="ORF">H3146_24295</name>
    <name evidence="2" type="ORF">H3147_02435</name>
</gene>
<name>A0A5P0YV09_9ACTN</name>
<dbReference type="Proteomes" id="UP000517765">
    <property type="component" value="Unassembled WGS sequence"/>
</dbReference>
<sequence length="114" mass="11701">MVLCRGCCCGTERKRPGVDHDGQLARVRAAADASGGRLTLLTTDCLGPCEHANVAVLRPSAAGRRRGGRAVWLGGVLTEEAVGALLEWADAGGPGLAPVPALLTEHVISPPKPT</sequence>
<keyword evidence="4" id="KW-1185">Reference proteome</keyword>
<evidence type="ECO:0000313" key="4">
    <source>
        <dbReference type="Proteomes" id="UP000320857"/>
    </source>
</evidence>
<organism evidence="3 4">
    <name type="scientific">Streptomyces alkaliterrae</name>
    <dbReference type="NCBI Taxonomy" id="2213162"/>
    <lineage>
        <taxon>Bacteria</taxon>
        <taxon>Bacillati</taxon>
        <taxon>Actinomycetota</taxon>
        <taxon>Actinomycetes</taxon>
        <taxon>Kitasatosporales</taxon>
        <taxon>Streptomycetaceae</taxon>
        <taxon>Streptomyces</taxon>
    </lineage>
</organism>
<dbReference type="Proteomes" id="UP000525686">
    <property type="component" value="Unassembled WGS sequence"/>
</dbReference>